<keyword evidence="2" id="KW-0472">Membrane</keyword>
<evidence type="ECO:0000313" key="5">
    <source>
        <dbReference type="EMBL" id="QDT35173.1"/>
    </source>
</evidence>
<feature type="region of interest" description="Disordered" evidence="1">
    <location>
        <begin position="354"/>
        <end position="451"/>
    </location>
</feature>
<keyword evidence="2" id="KW-1133">Transmembrane helix</keyword>
<evidence type="ECO:0000259" key="4">
    <source>
        <dbReference type="Pfam" id="PF20014"/>
    </source>
</evidence>
<evidence type="ECO:0000256" key="2">
    <source>
        <dbReference type="SAM" id="Phobius"/>
    </source>
</evidence>
<feature type="compositionally biased region" description="Basic and acidic residues" evidence="1">
    <location>
        <begin position="375"/>
        <end position="399"/>
    </location>
</feature>
<dbReference type="RefSeq" id="WP_145204306.1">
    <property type="nucleotide sequence ID" value="NZ_CP036267.1"/>
</dbReference>
<feature type="domain" description="GTPase-associated protein 1 middle" evidence="4">
    <location>
        <begin position="147"/>
        <end position="245"/>
    </location>
</feature>
<evidence type="ECO:0000256" key="1">
    <source>
        <dbReference type="SAM" id="MobiDB-lite"/>
    </source>
</evidence>
<reference evidence="5 6" key="1">
    <citation type="submission" date="2019-02" db="EMBL/GenBank/DDBJ databases">
        <title>Deep-cultivation of Planctomycetes and their phenomic and genomic characterization uncovers novel biology.</title>
        <authorList>
            <person name="Wiegand S."/>
            <person name="Jogler M."/>
            <person name="Boedeker C."/>
            <person name="Pinto D."/>
            <person name="Vollmers J."/>
            <person name="Rivas-Marin E."/>
            <person name="Kohn T."/>
            <person name="Peeters S.H."/>
            <person name="Heuer A."/>
            <person name="Rast P."/>
            <person name="Oberbeckmann S."/>
            <person name="Bunk B."/>
            <person name="Jeske O."/>
            <person name="Meyerdierks A."/>
            <person name="Storesund J.E."/>
            <person name="Kallscheuer N."/>
            <person name="Luecker S."/>
            <person name="Lage O.M."/>
            <person name="Pohl T."/>
            <person name="Merkel B.J."/>
            <person name="Hornburger P."/>
            <person name="Mueller R.-W."/>
            <person name="Bruemmer F."/>
            <person name="Labrenz M."/>
            <person name="Spormann A.M."/>
            <person name="Op den Camp H."/>
            <person name="Overmann J."/>
            <person name="Amann R."/>
            <person name="Jetten M.S.M."/>
            <person name="Mascher T."/>
            <person name="Medema M.H."/>
            <person name="Devos D.P."/>
            <person name="Kaster A.-K."/>
            <person name="Ovreas L."/>
            <person name="Rohde M."/>
            <person name="Galperin M.Y."/>
            <person name="Jogler C."/>
        </authorList>
    </citation>
    <scope>NUCLEOTIDE SEQUENCE [LARGE SCALE GENOMIC DNA]</scope>
    <source>
        <strain evidence="5 6">Mal48</strain>
    </source>
</reference>
<dbReference type="EMBL" id="CP036267">
    <property type="protein sequence ID" value="QDT35173.1"/>
    <property type="molecule type" value="Genomic_DNA"/>
</dbReference>
<organism evidence="5 6">
    <name type="scientific">Thalassoglobus polymorphus</name>
    <dbReference type="NCBI Taxonomy" id="2527994"/>
    <lineage>
        <taxon>Bacteria</taxon>
        <taxon>Pseudomonadati</taxon>
        <taxon>Planctomycetota</taxon>
        <taxon>Planctomycetia</taxon>
        <taxon>Planctomycetales</taxon>
        <taxon>Planctomycetaceae</taxon>
        <taxon>Thalassoglobus</taxon>
    </lineage>
</organism>
<dbReference type="Proteomes" id="UP000315724">
    <property type="component" value="Chromosome"/>
</dbReference>
<dbReference type="Pfam" id="PF20014">
    <property type="entry name" value="GAP1-M"/>
    <property type="match status" value="1"/>
</dbReference>
<feature type="domain" description="GTPase-associated protein 1 N-terminal" evidence="3">
    <location>
        <begin position="2"/>
        <end position="125"/>
    </location>
</feature>
<dbReference type="Pfam" id="PF20013">
    <property type="entry name" value="GAP1-N2"/>
    <property type="match status" value="1"/>
</dbReference>
<dbReference type="InterPro" id="IPR045402">
    <property type="entry name" value="GAP1-N2"/>
</dbReference>
<keyword evidence="6" id="KW-1185">Reference proteome</keyword>
<protein>
    <submittedName>
        <fullName evidence="5">Uncharacterized protein</fullName>
    </submittedName>
</protein>
<feature type="compositionally biased region" description="Acidic residues" evidence="1">
    <location>
        <begin position="364"/>
        <end position="374"/>
    </location>
</feature>
<sequence>MQELLYTSAPKGLKPGSRGFCTVLSSSGMPAPVATALEGLSAYRPVFPPGDPQAKLNPVVSSHILLSLVGQRRHVLSRISDHGLDYSQRTNKLAHHVVLEREDRPAAGPGWFLGSSGLMRSDWDGVPRVVQNERVIPSEEIQPKVCQEWKEMTGDAGWGGVLAEAFLADPNRLVYIILEPGMDLLPLIEESIALLPTEKRWDVTFSTYFTKLPKGAVCQCRCVLAGSSEANESRRHVNALRIDLSQDPGVATGGVYVTAARTGELPLDSKPVAPLAEDKVSDGNNSEAGPPSIKIAQDKSTPPKPIPPSRRRQNRKRKAQKSNVGLWGAFFAVLTLLVAVIAILLLNPPENVPQKETVAKNESQEESGPEGEGEGLEKETGEDDSRNSGTNKKADKETDTAGEGAEAGADDTEGSMGQSAEGAPVAEKKEGESVTAGPSPDKQEAEEKEPTYTKPGIFNWLIDDLAKSDGKLVYDKLRLPPDAPLSLSLWVPNDLVSNYSHSSPEKENDKPYGKTRIQVKDEYGGGWSQYLVCGLTQTSSNENHLRISLNVEKPERNRPIDFIKRFVVEIVNGDTDEKWTVLLVNQSIDDKSTGDQGFFSLGFNALFTEKEYSAKLKIDKCKIAISGKEFDLVSEDRVSELEIRKGDEPRISLESITINQIHKFSDDLRNAKGVSFDEVDKSQFETFVLLKTSSRREVDSKLVFNSNIDRLKKILNEAPALLVSNLNSEANGSSKSSMNLKVLNLSNVESIEKIEHNMRVLSNKLTTISMKDSNEEDMKTQQLIKRLKSLKKGYMNVKVFVQERDALLKRIDEAKLTYVSIKQHGTNGVEPGYFPFVEFGAPMNNDDEREGTK</sequence>
<dbReference type="OrthoDB" id="224753at2"/>
<keyword evidence="2" id="KW-0812">Transmembrane</keyword>
<dbReference type="AlphaFoldDB" id="A0A517QUA6"/>
<gene>
    <name evidence="5" type="ORF">Mal48_44490</name>
</gene>
<evidence type="ECO:0000313" key="6">
    <source>
        <dbReference type="Proteomes" id="UP000315724"/>
    </source>
</evidence>
<feature type="region of interest" description="Disordered" evidence="1">
    <location>
        <begin position="267"/>
        <end position="320"/>
    </location>
</feature>
<dbReference type="InterPro" id="IPR045401">
    <property type="entry name" value="GAP1-M"/>
</dbReference>
<feature type="transmembrane region" description="Helical" evidence="2">
    <location>
        <begin position="324"/>
        <end position="346"/>
    </location>
</feature>
<feature type="compositionally biased region" description="Basic residues" evidence="1">
    <location>
        <begin position="309"/>
        <end position="320"/>
    </location>
</feature>
<feature type="compositionally biased region" description="Basic and acidic residues" evidence="1">
    <location>
        <begin position="441"/>
        <end position="451"/>
    </location>
</feature>
<dbReference type="KEGG" id="tpol:Mal48_44490"/>
<proteinExistence type="predicted"/>
<accession>A0A517QUA6</accession>
<name>A0A517QUA6_9PLAN</name>
<evidence type="ECO:0000259" key="3">
    <source>
        <dbReference type="Pfam" id="PF20013"/>
    </source>
</evidence>